<dbReference type="SUPFAM" id="SSF54736">
    <property type="entry name" value="ClpS-like"/>
    <property type="match status" value="1"/>
</dbReference>
<dbReference type="Pfam" id="PF02207">
    <property type="entry name" value="zf-UBR"/>
    <property type="match status" value="1"/>
</dbReference>
<dbReference type="InterPro" id="IPR039164">
    <property type="entry name" value="UBR1-like"/>
</dbReference>
<dbReference type="GO" id="GO:0008270">
    <property type="term" value="F:zinc ion binding"/>
    <property type="evidence" value="ECO:0007669"/>
    <property type="project" value="UniProtKB-UniRule"/>
</dbReference>
<dbReference type="InterPro" id="IPR003126">
    <property type="entry name" value="Znf_UBR"/>
</dbReference>
<comment type="catalytic activity">
    <reaction evidence="1 10">
        <text>S-ubiquitinyl-[E2 ubiquitin-conjugating enzyme]-L-cysteine + [acceptor protein]-L-lysine = [E2 ubiquitin-conjugating enzyme]-L-cysteine + N(6)-ubiquitinyl-[acceptor protein]-L-lysine.</text>
        <dbReference type="EC" id="2.3.2.27"/>
    </reaction>
</comment>
<evidence type="ECO:0000256" key="6">
    <source>
        <dbReference type="ARBA" id="ARBA00022786"/>
    </source>
</evidence>
<gene>
    <name evidence="13" type="primary">UBR2_1</name>
    <name evidence="13" type="ORF">Ciccas_000442</name>
</gene>
<dbReference type="Gene3D" id="3.30.1390.10">
    <property type="match status" value="1"/>
</dbReference>
<dbReference type="GO" id="GO:0061630">
    <property type="term" value="F:ubiquitin protein ligase activity"/>
    <property type="evidence" value="ECO:0007669"/>
    <property type="project" value="UniProtKB-UniRule"/>
</dbReference>
<evidence type="ECO:0000256" key="11">
    <source>
        <dbReference type="SAM" id="MobiDB-lite"/>
    </source>
</evidence>
<evidence type="ECO:0000256" key="3">
    <source>
        <dbReference type="ARBA" id="ARBA00022679"/>
    </source>
</evidence>
<proteinExistence type="inferred from homology"/>
<feature type="domain" description="UBR-type" evidence="12">
    <location>
        <begin position="117"/>
        <end position="187"/>
    </location>
</feature>
<name>A0ABD2QNA2_9PLAT</name>
<evidence type="ECO:0000256" key="7">
    <source>
        <dbReference type="ARBA" id="ARBA00022833"/>
    </source>
</evidence>
<dbReference type="EC" id="2.3.2.27" evidence="10"/>
<keyword evidence="14" id="KW-1185">Reference proteome</keyword>
<comment type="caution">
    <text evidence="13">The sequence shown here is derived from an EMBL/GenBank/DDBJ whole genome shotgun (WGS) entry which is preliminary data.</text>
</comment>
<evidence type="ECO:0000256" key="2">
    <source>
        <dbReference type="ARBA" id="ARBA00004906"/>
    </source>
</evidence>
<evidence type="ECO:0000313" key="14">
    <source>
        <dbReference type="Proteomes" id="UP001626550"/>
    </source>
</evidence>
<evidence type="ECO:0000256" key="9">
    <source>
        <dbReference type="PROSITE-ProRule" id="PRU00508"/>
    </source>
</evidence>
<dbReference type="EMBL" id="JBJKFK010000023">
    <property type="protein sequence ID" value="KAL3320877.1"/>
    <property type="molecule type" value="Genomic_DNA"/>
</dbReference>
<dbReference type="PANTHER" id="PTHR21497:SF24">
    <property type="entry name" value="E3 UBIQUITIN-PROTEIN LIGASE UBR1"/>
    <property type="match status" value="1"/>
</dbReference>
<dbReference type="InterPro" id="IPR003769">
    <property type="entry name" value="ClpS_core"/>
</dbReference>
<sequence length="448" mass="50696">MLKLIANELRICNHYHEQNFHRLKASYLTNTEAEFKETLYDVIRESALKHCLAELSQPDQEGSQSSLDSLFQKLLETIFNAFELFLLDAVQPVTEPINEDDPLSALEAKLFNPRSRTMCSTILKEHEPIYSCSDCAMDDTCVFCTTCFFNSVHANHNYKFHSSSGGTCDCGDPEAWKSHPWCSIHLGEESETDSDSANPSDSDIAKEMRRLKKRITALPPDVVNRFSALVKPLMETLLLFLFELNQMSCKTVTTMPLSKLPEATPASSTRTTIRLRSSNQTQSDSDSSSELDDLRTPLVEQWPPAVSHVPLCNLLADANAIGLDSLPRTSPKDRDVDSVQKRCKRQYKLARQLHPRLMIDHVALKISAQRVPANVFLTTLYNNEYHNYEQVIKTLRRVLDNNDPQSILHVISINRDGRNVVCQNMSENFSASRGASLMVSILFRGFYT</sequence>
<protein>
    <recommendedName>
        <fullName evidence="10">E3 ubiquitin-protein ligase</fullName>
        <ecNumber evidence="10">2.3.2.27</ecNumber>
    </recommendedName>
</protein>
<keyword evidence="5 10" id="KW-0863">Zinc-finger</keyword>
<dbReference type="Proteomes" id="UP001626550">
    <property type="component" value="Unassembled WGS sequence"/>
</dbReference>
<keyword evidence="3 10" id="KW-0808">Transferase</keyword>
<evidence type="ECO:0000259" key="12">
    <source>
        <dbReference type="PROSITE" id="PS51157"/>
    </source>
</evidence>
<feature type="zinc finger region" description="UBR-type" evidence="9">
    <location>
        <begin position="117"/>
        <end position="187"/>
    </location>
</feature>
<reference evidence="13 14" key="1">
    <citation type="submission" date="2024-11" db="EMBL/GenBank/DDBJ databases">
        <title>Adaptive evolution of stress response genes in parasites aligns with host niche diversity.</title>
        <authorList>
            <person name="Hahn C."/>
            <person name="Resl P."/>
        </authorList>
    </citation>
    <scope>NUCLEOTIDE SEQUENCE [LARGE SCALE GENOMIC DNA]</scope>
    <source>
        <strain evidence="13">EGGRZ-B1_66</strain>
        <tissue evidence="13">Body</tissue>
    </source>
</reference>
<feature type="compositionally biased region" description="Low complexity" evidence="11">
    <location>
        <begin position="267"/>
        <end position="288"/>
    </location>
</feature>
<dbReference type="InterPro" id="IPR014719">
    <property type="entry name" value="Ribosomal_bL12_C/ClpS-like"/>
</dbReference>
<dbReference type="Pfam" id="PF02617">
    <property type="entry name" value="ClpS"/>
    <property type="match status" value="1"/>
</dbReference>
<dbReference type="AlphaFoldDB" id="A0ABD2QNA2"/>
<comment type="function">
    <text evidence="10">Ubiquitin ligase protein which is a component of the N-end rule pathway. Recognizes and binds to proteins bearing specific N-terminal residues that are destabilizing according to the N-end rule, leading to their ubiquitination and subsequent degradation.</text>
</comment>
<dbReference type="GO" id="GO:0016567">
    <property type="term" value="P:protein ubiquitination"/>
    <property type="evidence" value="ECO:0007669"/>
    <property type="project" value="UniProtKB-UniRule"/>
</dbReference>
<accession>A0ABD2QNA2</accession>
<keyword evidence="6 10" id="KW-0833">Ubl conjugation pathway</keyword>
<evidence type="ECO:0000256" key="5">
    <source>
        <dbReference type="ARBA" id="ARBA00022771"/>
    </source>
</evidence>
<evidence type="ECO:0000256" key="4">
    <source>
        <dbReference type="ARBA" id="ARBA00022723"/>
    </source>
</evidence>
<evidence type="ECO:0000256" key="1">
    <source>
        <dbReference type="ARBA" id="ARBA00000900"/>
    </source>
</evidence>
<evidence type="ECO:0000256" key="10">
    <source>
        <dbReference type="RuleBase" id="RU366018"/>
    </source>
</evidence>
<dbReference type="CDD" id="cd19672">
    <property type="entry name" value="UBR-box_UBR1_like"/>
    <property type="match status" value="1"/>
</dbReference>
<comment type="pathway">
    <text evidence="2 10">Protein modification; protein ubiquitination.</text>
</comment>
<organism evidence="13 14">
    <name type="scientific">Cichlidogyrus casuarinus</name>
    <dbReference type="NCBI Taxonomy" id="1844966"/>
    <lineage>
        <taxon>Eukaryota</taxon>
        <taxon>Metazoa</taxon>
        <taxon>Spiralia</taxon>
        <taxon>Lophotrochozoa</taxon>
        <taxon>Platyhelminthes</taxon>
        <taxon>Monogenea</taxon>
        <taxon>Monopisthocotylea</taxon>
        <taxon>Dactylogyridea</taxon>
        <taxon>Ancyrocephalidae</taxon>
        <taxon>Cichlidogyrus</taxon>
    </lineage>
</organism>
<dbReference type="FunFam" id="2.10.110.30:FF:000001">
    <property type="entry name" value="E3 ubiquitin-protein ligase UBR2 isoform 1"/>
    <property type="match status" value="1"/>
</dbReference>
<dbReference type="Gene3D" id="2.10.110.30">
    <property type="match status" value="1"/>
</dbReference>
<keyword evidence="7 10" id="KW-0862">Zinc</keyword>
<dbReference type="GO" id="GO:0071596">
    <property type="term" value="P:ubiquitin-dependent protein catabolic process via the N-end rule pathway"/>
    <property type="evidence" value="ECO:0007669"/>
    <property type="project" value="UniProtKB-UniRule"/>
</dbReference>
<feature type="region of interest" description="Disordered" evidence="11">
    <location>
        <begin position="260"/>
        <end position="292"/>
    </location>
</feature>
<comment type="similarity">
    <text evidence="8 10">Belongs to the E3 ubiquitin-protein ligase UBR1-like family.</text>
</comment>
<dbReference type="PANTHER" id="PTHR21497">
    <property type="entry name" value="UBIQUITIN LIGASE E3 ALPHA-RELATED"/>
    <property type="match status" value="1"/>
</dbReference>
<keyword evidence="4 10" id="KW-0479">Metal-binding</keyword>
<evidence type="ECO:0000313" key="13">
    <source>
        <dbReference type="EMBL" id="KAL3320877.1"/>
    </source>
</evidence>
<dbReference type="SMART" id="SM00396">
    <property type="entry name" value="ZnF_UBR1"/>
    <property type="match status" value="1"/>
</dbReference>
<evidence type="ECO:0000256" key="8">
    <source>
        <dbReference type="ARBA" id="ARBA00046341"/>
    </source>
</evidence>
<dbReference type="PROSITE" id="PS51157">
    <property type="entry name" value="ZF_UBR"/>
    <property type="match status" value="1"/>
</dbReference>